<name>A0AAV2GKN3_9ROSI</name>
<dbReference type="GO" id="GO:0005886">
    <property type="term" value="C:plasma membrane"/>
    <property type="evidence" value="ECO:0007669"/>
    <property type="project" value="UniProtKB-SubCell"/>
</dbReference>
<dbReference type="PRINTS" id="PR00382">
    <property type="entry name" value="LIPIDTRNSFER"/>
</dbReference>
<dbReference type="GO" id="GO:0008289">
    <property type="term" value="F:lipid binding"/>
    <property type="evidence" value="ECO:0007669"/>
    <property type="project" value="InterPro"/>
</dbReference>
<keyword evidence="6" id="KW-1015">Disulfide bond</keyword>
<accession>A0AAV2GKN3</accession>
<evidence type="ECO:0000256" key="2">
    <source>
        <dbReference type="ARBA" id="ARBA00009748"/>
    </source>
</evidence>
<evidence type="ECO:0000313" key="11">
    <source>
        <dbReference type="EMBL" id="CAL1411303.1"/>
    </source>
</evidence>
<dbReference type="Pfam" id="PF14368">
    <property type="entry name" value="LTP_2"/>
    <property type="match status" value="1"/>
</dbReference>
<dbReference type="InterPro" id="IPR000528">
    <property type="entry name" value="Plant_nsLTP"/>
</dbReference>
<dbReference type="AlphaFoldDB" id="A0AAV2GKN3"/>
<reference evidence="11 12" key="1">
    <citation type="submission" date="2024-04" db="EMBL/GenBank/DDBJ databases">
        <authorList>
            <person name="Fracassetti M."/>
        </authorList>
    </citation>
    <scope>NUCLEOTIDE SEQUENCE [LARGE SCALE GENOMIC DNA]</scope>
</reference>
<feature type="domain" description="Bifunctional inhibitor/plant lipid transfer protein/seed storage helical" evidence="10">
    <location>
        <begin position="28"/>
        <end position="105"/>
    </location>
</feature>
<evidence type="ECO:0000256" key="3">
    <source>
        <dbReference type="ARBA" id="ARBA00022475"/>
    </source>
</evidence>
<dbReference type="InterPro" id="IPR036312">
    <property type="entry name" value="Bifun_inhib/LTP/seed_sf"/>
</dbReference>
<evidence type="ECO:0000313" key="12">
    <source>
        <dbReference type="Proteomes" id="UP001497516"/>
    </source>
</evidence>
<keyword evidence="7" id="KW-0325">Glycoprotein</keyword>
<dbReference type="Proteomes" id="UP001497516">
    <property type="component" value="Chromosome 9"/>
</dbReference>
<keyword evidence="3" id="KW-1003">Cell membrane</keyword>
<sequence length="152" mass="14913">MGLIKSVGLMMVALLWAGAAVDAQSSGCTSVLISMAPCVNYVTGSSAAPSSSCCAQLANVVRSNPRCLCEVLDGGAASLGVSINKTIALQMPAACNVKTPPVSRCNGGGGAAPASAPAPGGSETGGAGGSSFSGGWNVVLLAVIMGMYYRRV</sequence>
<evidence type="ECO:0000256" key="8">
    <source>
        <dbReference type="ARBA" id="ARBA00023288"/>
    </source>
</evidence>
<evidence type="ECO:0000256" key="9">
    <source>
        <dbReference type="SAM" id="SignalP"/>
    </source>
</evidence>
<feature type="signal peptide" evidence="9">
    <location>
        <begin position="1"/>
        <end position="23"/>
    </location>
</feature>
<evidence type="ECO:0000259" key="10">
    <source>
        <dbReference type="SMART" id="SM00499"/>
    </source>
</evidence>
<comment type="subcellular location">
    <subcellularLocation>
        <location evidence="1">Cell membrane</location>
        <topology evidence="1">Lipid-anchor</topology>
        <topology evidence="1">GPI-anchor</topology>
    </subcellularLocation>
</comment>
<dbReference type="GO" id="GO:0006869">
    <property type="term" value="P:lipid transport"/>
    <property type="evidence" value="ECO:0007669"/>
    <property type="project" value="InterPro"/>
</dbReference>
<feature type="chain" id="PRO_5043595411" description="Bifunctional inhibitor/plant lipid transfer protein/seed storage helical domain-containing protein" evidence="9">
    <location>
        <begin position="24"/>
        <end position="152"/>
    </location>
</feature>
<keyword evidence="8" id="KW-0449">Lipoprotein</keyword>
<dbReference type="SUPFAM" id="SSF47699">
    <property type="entry name" value="Bifunctional inhibitor/lipid-transfer protein/seed storage 2S albumin"/>
    <property type="match status" value="1"/>
</dbReference>
<comment type="similarity">
    <text evidence="2">Belongs to the plant LTP family.</text>
</comment>
<protein>
    <recommendedName>
        <fullName evidence="10">Bifunctional inhibitor/plant lipid transfer protein/seed storage helical domain-containing protein</fullName>
    </recommendedName>
</protein>
<keyword evidence="5 9" id="KW-0732">Signal</keyword>
<organism evidence="11 12">
    <name type="scientific">Linum trigynum</name>
    <dbReference type="NCBI Taxonomy" id="586398"/>
    <lineage>
        <taxon>Eukaryota</taxon>
        <taxon>Viridiplantae</taxon>
        <taxon>Streptophyta</taxon>
        <taxon>Embryophyta</taxon>
        <taxon>Tracheophyta</taxon>
        <taxon>Spermatophyta</taxon>
        <taxon>Magnoliopsida</taxon>
        <taxon>eudicotyledons</taxon>
        <taxon>Gunneridae</taxon>
        <taxon>Pentapetalae</taxon>
        <taxon>rosids</taxon>
        <taxon>fabids</taxon>
        <taxon>Malpighiales</taxon>
        <taxon>Linaceae</taxon>
        <taxon>Linum</taxon>
    </lineage>
</organism>
<dbReference type="InterPro" id="IPR043325">
    <property type="entry name" value="LTSS"/>
</dbReference>
<dbReference type="PANTHER" id="PTHR33044">
    <property type="entry name" value="BIFUNCTIONAL INHIBITOR/LIPID-TRANSFER PROTEIN/SEED STORAGE 2S ALBUMIN SUPERFAMILY PROTEIN-RELATED"/>
    <property type="match status" value="1"/>
</dbReference>
<evidence type="ECO:0000256" key="1">
    <source>
        <dbReference type="ARBA" id="ARBA00004609"/>
    </source>
</evidence>
<keyword evidence="4" id="KW-0472">Membrane</keyword>
<evidence type="ECO:0000256" key="6">
    <source>
        <dbReference type="ARBA" id="ARBA00023157"/>
    </source>
</evidence>
<dbReference type="FunFam" id="1.10.110.10:FF:000001">
    <property type="entry name" value="Bifunctional inhibitor/lipid-transfer protein/seed storage 2S albumin superfamily protein"/>
    <property type="match status" value="1"/>
</dbReference>
<keyword evidence="12" id="KW-1185">Reference proteome</keyword>
<dbReference type="GO" id="GO:0098552">
    <property type="term" value="C:side of membrane"/>
    <property type="evidence" value="ECO:0007669"/>
    <property type="project" value="UniProtKB-KW"/>
</dbReference>
<evidence type="ECO:0000256" key="4">
    <source>
        <dbReference type="ARBA" id="ARBA00022622"/>
    </source>
</evidence>
<evidence type="ECO:0000256" key="5">
    <source>
        <dbReference type="ARBA" id="ARBA00022729"/>
    </source>
</evidence>
<evidence type="ECO:0000256" key="7">
    <source>
        <dbReference type="ARBA" id="ARBA00023180"/>
    </source>
</evidence>
<dbReference type="CDD" id="cd00010">
    <property type="entry name" value="AAI_LTSS"/>
    <property type="match status" value="1"/>
</dbReference>
<dbReference type="InterPro" id="IPR016140">
    <property type="entry name" value="Bifunc_inhib/LTP/seed_store"/>
</dbReference>
<dbReference type="Gene3D" id="1.10.110.10">
    <property type="entry name" value="Plant lipid-transfer and hydrophobic proteins"/>
    <property type="match status" value="1"/>
</dbReference>
<keyword evidence="4" id="KW-0336">GPI-anchor</keyword>
<dbReference type="SMART" id="SM00499">
    <property type="entry name" value="AAI"/>
    <property type="match status" value="1"/>
</dbReference>
<gene>
    <name evidence="11" type="ORF">LTRI10_LOCUS50669</name>
</gene>
<dbReference type="EMBL" id="OZ034822">
    <property type="protein sequence ID" value="CAL1411303.1"/>
    <property type="molecule type" value="Genomic_DNA"/>
</dbReference>
<proteinExistence type="inferred from homology"/>